<feature type="compositionally biased region" description="Acidic residues" evidence="1">
    <location>
        <begin position="51"/>
        <end position="84"/>
    </location>
</feature>
<evidence type="ECO:0000256" key="1">
    <source>
        <dbReference type="SAM" id="MobiDB-lite"/>
    </source>
</evidence>
<dbReference type="Gene3D" id="1.25.40.690">
    <property type="match status" value="1"/>
</dbReference>
<accession>A0A4R0RVI5</accession>
<gene>
    <name evidence="3" type="ORF">EIP91_002091</name>
</gene>
<dbReference type="STRING" id="92696.A0A4R0RVI5"/>
<feature type="region of interest" description="Disordered" evidence="1">
    <location>
        <begin position="138"/>
        <end position="168"/>
    </location>
</feature>
<evidence type="ECO:0000313" key="3">
    <source>
        <dbReference type="EMBL" id="TCD70715.1"/>
    </source>
</evidence>
<comment type="caution">
    <text evidence="3">The sequence shown here is derived from an EMBL/GenBank/DDBJ whole genome shotgun (WGS) entry which is preliminary data.</text>
</comment>
<dbReference type="Pfam" id="PF12110">
    <property type="entry name" value="Nup96"/>
    <property type="match status" value="1"/>
</dbReference>
<keyword evidence="4" id="KW-1185">Reference proteome</keyword>
<dbReference type="AlphaFoldDB" id="A0A4R0RVI5"/>
<evidence type="ECO:0000259" key="2">
    <source>
        <dbReference type="Pfam" id="PF12110"/>
    </source>
</evidence>
<evidence type="ECO:0000313" key="4">
    <source>
        <dbReference type="Proteomes" id="UP000292702"/>
    </source>
</evidence>
<reference evidence="3 4" key="1">
    <citation type="submission" date="2018-11" db="EMBL/GenBank/DDBJ databases">
        <title>Genome assembly of Steccherinum ochraceum LE-BIN_3174, the white-rot fungus of the Steccherinaceae family (The Residual Polyporoid clade, Polyporales, Basidiomycota).</title>
        <authorList>
            <person name="Fedorova T.V."/>
            <person name="Glazunova O.A."/>
            <person name="Landesman E.O."/>
            <person name="Moiseenko K.V."/>
            <person name="Psurtseva N.V."/>
            <person name="Savinova O.S."/>
            <person name="Shakhova N.V."/>
            <person name="Tyazhelova T.V."/>
            <person name="Vasina D.V."/>
        </authorList>
    </citation>
    <scope>NUCLEOTIDE SEQUENCE [LARGE SCALE GENOMIC DNA]</scope>
    <source>
        <strain evidence="3 4">LE-BIN_3174</strain>
    </source>
</reference>
<feature type="domain" description="Nuclear pore complex protein NUP96 C-terminal" evidence="2">
    <location>
        <begin position="387"/>
        <end position="698"/>
    </location>
</feature>
<dbReference type="OrthoDB" id="3797628at2759"/>
<protein>
    <recommendedName>
        <fullName evidence="2">Nuclear pore complex protein NUP96 C-terminal domain-containing protein</fullName>
    </recommendedName>
</protein>
<dbReference type="InterPro" id="IPR021967">
    <property type="entry name" value="Nup98_C"/>
</dbReference>
<dbReference type="Proteomes" id="UP000292702">
    <property type="component" value="Unassembled WGS sequence"/>
</dbReference>
<name>A0A4R0RVI5_9APHY</name>
<feature type="region of interest" description="Disordered" evidence="1">
    <location>
        <begin position="1"/>
        <end position="104"/>
    </location>
</feature>
<dbReference type="EMBL" id="RWJN01000016">
    <property type="protein sequence ID" value="TCD70715.1"/>
    <property type="molecule type" value="Genomic_DNA"/>
</dbReference>
<organism evidence="3 4">
    <name type="scientific">Steccherinum ochraceum</name>
    <dbReference type="NCBI Taxonomy" id="92696"/>
    <lineage>
        <taxon>Eukaryota</taxon>
        <taxon>Fungi</taxon>
        <taxon>Dikarya</taxon>
        <taxon>Basidiomycota</taxon>
        <taxon>Agaricomycotina</taxon>
        <taxon>Agaricomycetes</taxon>
        <taxon>Polyporales</taxon>
        <taxon>Steccherinaceae</taxon>
        <taxon>Steccherinum</taxon>
    </lineage>
</organism>
<proteinExistence type="predicted"/>
<sequence>MARFRAFASDSEDDEAYSSEAESTKAADENPAAKSRGAFRAVDSEDSGMGTEEEEDEGKQEDGEDEEASDEDDDVEEEDEELESDGSASPQPAGRRTDDPTILPWARDVGVDSQRMHVMQSALFRVPEEARAMKEVEEATRAQSRKKLVLSNTLSRKHSRDSDGDGLRAESLRRRSFAHDIEPLPYRPSRKYARVGNAASVVSGNENAIVDAGLSMGRSFRVGWGPGGTLAHLGVVCGPADSPSETANSSTVTVTRIPIFATSDAESMDRATRLLSHHLAHKSRHPTIVLDSDGVPCANPSPDLTFASFASLFPSTDTSFEASLFRLGHALFDPLDLKLSDDIKGDVRARIVNLHRKAALSDWLQSNVASAVDADLRNNPGSEWSSSVFSYLTGNQIARACDVAIDAGNVRLATLLSQSPGDEDFKNDLRSQLALWREQRVDAHVSEDVRKIYALLAGIVDILEGSKGTGAERCPDIAISSGLDWKRAFGLQLWFGQSMDASIADVFTAHQDTLGDSTSLPSPWYKENSSQAPTSHWKTPTGAGPPDVLYSLIRLFAEPNSSLSDVLVPFSYGSSPLDYRLAWHLYIILSRCLQVRDLADRGDPGPVENSANGGDYVEGHSPSADLLANSYAMQLERLGFIQEAAFVLLHIEGSAGRRKAIKDLLCRSAPKLDDYMLKGLCGSLRIPDAWVNEAKAIYALGMNDVYGAFELYTKAGMYNAAHDLAVLQLAPDAVIRKDMALLNDIFQRFIGQAVHDWQVRGKVFLDYAHAMIRLPELREFSRTDAVQDASHATEIEELSRSIPKLLAILPDVLPDRTDARHKVAMSEMLTSLTTRLDQLRPLSKTAWADDSIRYQIQNQIRTSDAPEGTRLRHIHAASLHRFLRTIEVV</sequence>